<name>A0A250KQB6_9GAMM</name>
<protein>
    <submittedName>
        <fullName evidence="1">Related to tyrosinase</fullName>
    </submittedName>
</protein>
<gene>
    <name evidence="1" type="ORF">sS8_1769</name>
</gene>
<organism evidence="1 2">
    <name type="scientific">Methylocaldum marinum</name>
    <dbReference type="NCBI Taxonomy" id="1432792"/>
    <lineage>
        <taxon>Bacteria</taxon>
        <taxon>Pseudomonadati</taxon>
        <taxon>Pseudomonadota</taxon>
        <taxon>Gammaproteobacteria</taxon>
        <taxon>Methylococcales</taxon>
        <taxon>Methylococcaceae</taxon>
        <taxon>Methylocaldum</taxon>
    </lineage>
</organism>
<evidence type="ECO:0000313" key="1">
    <source>
        <dbReference type="EMBL" id="BBA33726.1"/>
    </source>
</evidence>
<dbReference type="KEGG" id="mmai:sS8_1769"/>
<reference evidence="1 2" key="1">
    <citation type="submission" date="2016-12" db="EMBL/GenBank/DDBJ databases">
        <title>Genome sequencing of Methylocaldum marinum.</title>
        <authorList>
            <person name="Takeuchi M."/>
            <person name="Kamagata Y."/>
            <person name="Hiraoka S."/>
            <person name="Oshima K."/>
            <person name="Hattori M."/>
            <person name="Iwasaki W."/>
        </authorList>
    </citation>
    <scope>NUCLEOTIDE SEQUENCE [LARGE SCALE GENOMIC DNA]</scope>
    <source>
        <strain evidence="1 2">S8</strain>
    </source>
</reference>
<dbReference type="AlphaFoldDB" id="A0A250KQB6"/>
<proteinExistence type="predicted"/>
<sequence>MFKADRVFWERNDLTGRTEWFFLSREGVMGPFDSETFARRSLDEFKERCVLAGNNSNRTSDFGGAFELVRDEVGLTIRKKEPEKVG</sequence>
<accession>A0A250KQB6</accession>
<dbReference type="Proteomes" id="UP000266313">
    <property type="component" value="Chromosome"/>
</dbReference>
<dbReference type="EMBL" id="AP017928">
    <property type="protein sequence ID" value="BBA33726.1"/>
    <property type="molecule type" value="Genomic_DNA"/>
</dbReference>
<evidence type="ECO:0000313" key="2">
    <source>
        <dbReference type="Proteomes" id="UP000266313"/>
    </source>
</evidence>
<keyword evidence="2" id="KW-1185">Reference proteome</keyword>